<feature type="region of interest" description="Disordered" evidence="6">
    <location>
        <begin position="357"/>
        <end position="456"/>
    </location>
</feature>
<dbReference type="InterPro" id="IPR017441">
    <property type="entry name" value="Protein_kinase_ATP_BS"/>
</dbReference>
<feature type="compositionally biased region" description="Basic residues" evidence="6">
    <location>
        <begin position="423"/>
        <end position="434"/>
    </location>
</feature>
<dbReference type="InterPro" id="IPR050235">
    <property type="entry name" value="CK1_Ser-Thr_kinase"/>
</dbReference>
<dbReference type="PANTHER" id="PTHR11909">
    <property type="entry name" value="CASEIN KINASE-RELATED"/>
    <property type="match status" value="1"/>
</dbReference>
<dbReference type="InterPro" id="IPR008271">
    <property type="entry name" value="Ser/Thr_kinase_AS"/>
</dbReference>
<dbReference type="EC" id="2.7.11.1" evidence="1"/>
<evidence type="ECO:0000256" key="4">
    <source>
        <dbReference type="PROSITE-ProRule" id="PRU10141"/>
    </source>
</evidence>
<keyword evidence="8" id="KW-0418">Kinase</keyword>
<dbReference type="Gene3D" id="1.10.510.10">
    <property type="entry name" value="Transferase(Phosphotransferase) domain 1"/>
    <property type="match status" value="1"/>
</dbReference>
<dbReference type="PROSITE" id="PS00107">
    <property type="entry name" value="PROTEIN_KINASE_ATP"/>
    <property type="match status" value="1"/>
</dbReference>
<feature type="compositionally biased region" description="Pro residues" evidence="6">
    <location>
        <begin position="402"/>
        <end position="411"/>
    </location>
</feature>
<keyword evidence="5" id="KW-0723">Serine/threonine-protein kinase</keyword>
<name>A0A1X2GU91_9FUNG</name>
<dbReference type="AlphaFoldDB" id="A0A1X2GU91"/>
<dbReference type="EMBL" id="MCGT01000003">
    <property type="protein sequence ID" value="ORX61539.1"/>
    <property type="molecule type" value="Genomic_DNA"/>
</dbReference>
<proteinExistence type="inferred from homology"/>
<keyword evidence="8" id="KW-0808">Transferase</keyword>
<keyword evidence="2 4" id="KW-0547">Nucleotide-binding</keyword>
<evidence type="ECO:0000313" key="9">
    <source>
        <dbReference type="Proteomes" id="UP000242146"/>
    </source>
</evidence>
<dbReference type="SMART" id="SM00220">
    <property type="entry name" value="S_TKc"/>
    <property type="match status" value="1"/>
</dbReference>
<dbReference type="Pfam" id="PF00069">
    <property type="entry name" value="Pkinase"/>
    <property type="match status" value="1"/>
</dbReference>
<keyword evidence="3 4" id="KW-0067">ATP-binding</keyword>
<sequence length="456" mass="51905">MTTFKNILAVDPLPVAYSLTDSSLESDRSIGRQDVVIGEQWVVSAKIGEGCWGEVFQVKDKRTGRLYAVKREPRSPFSQIRHESIIYDILAGGPGIPQCHWYGIHDNYDCMVMDLLGADLKQLQDHVQAVPLPIVVDLGCQMVDMLEHIHDRGLVYRDIKPNNFLFAETCSFDDDELDDKHVTCQDVFDRWGEFRPKLFVVDFGLATYWRNLETKQPFPETKKPLRSRIGTARYASLNVHHGKIPARRDDMESLIYLLIELAKGSLPWTGIQARSTKVGWDRMRAIKEETSLTSLCAGLPSAFAALVEYTRHLHFLDRPNYTYMRHLLHSCLLHTPTSSPWPDVFVMDDLVNELPHIGSPPTPLVNHRPPVHPRQQKHQPQPPSSAPSHSRRPSYPKHKHPTPPLPSPAVQPHPGQTNPRPEQRKRRPSKKFNNNHRPTPSKAAKFKSSDPPAFKS</sequence>
<dbReference type="SUPFAM" id="SSF56112">
    <property type="entry name" value="Protein kinase-like (PK-like)"/>
    <property type="match status" value="1"/>
</dbReference>
<dbReference type="InterPro" id="IPR011009">
    <property type="entry name" value="Kinase-like_dom_sf"/>
</dbReference>
<evidence type="ECO:0000259" key="7">
    <source>
        <dbReference type="PROSITE" id="PS50011"/>
    </source>
</evidence>
<gene>
    <name evidence="8" type="ORF">DM01DRAFT_1332141</name>
</gene>
<organism evidence="8 9">
    <name type="scientific">Hesseltinella vesiculosa</name>
    <dbReference type="NCBI Taxonomy" id="101127"/>
    <lineage>
        <taxon>Eukaryota</taxon>
        <taxon>Fungi</taxon>
        <taxon>Fungi incertae sedis</taxon>
        <taxon>Mucoromycota</taxon>
        <taxon>Mucoromycotina</taxon>
        <taxon>Mucoromycetes</taxon>
        <taxon>Mucorales</taxon>
        <taxon>Cunninghamellaceae</taxon>
        <taxon>Hesseltinella</taxon>
    </lineage>
</organism>
<dbReference type="OrthoDB" id="5979581at2759"/>
<accession>A0A1X2GU91</accession>
<dbReference type="GO" id="GO:0005524">
    <property type="term" value="F:ATP binding"/>
    <property type="evidence" value="ECO:0007669"/>
    <property type="project" value="UniProtKB-UniRule"/>
</dbReference>
<evidence type="ECO:0000256" key="1">
    <source>
        <dbReference type="ARBA" id="ARBA00012513"/>
    </source>
</evidence>
<dbReference type="GO" id="GO:0004674">
    <property type="term" value="F:protein serine/threonine kinase activity"/>
    <property type="evidence" value="ECO:0007669"/>
    <property type="project" value="UniProtKB-KW"/>
</dbReference>
<feature type="binding site" evidence="4">
    <location>
        <position position="70"/>
    </location>
    <ligand>
        <name>ATP</name>
        <dbReference type="ChEBI" id="CHEBI:30616"/>
    </ligand>
</feature>
<dbReference type="InterPro" id="IPR000719">
    <property type="entry name" value="Prot_kinase_dom"/>
</dbReference>
<evidence type="ECO:0000256" key="2">
    <source>
        <dbReference type="ARBA" id="ARBA00022741"/>
    </source>
</evidence>
<comment type="similarity">
    <text evidence="5">Belongs to the protein kinase superfamily.</text>
</comment>
<feature type="compositionally biased region" description="Basic residues" evidence="6">
    <location>
        <begin position="389"/>
        <end position="401"/>
    </location>
</feature>
<dbReference type="STRING" id="101127.A0A1X2GU91"/>
<feature type="domain" description="Protein kinase" evidence="7">
    <location>
        <begin position="41"/>
        <end position="332"/>
    </location>
</feature>
<dbReference type="PROSITE" id="PS00108">
    <property type="entry name" value="PROTEIN_KINASE_ST"/>
    <property type="match status" value="1"/>
</dbReference>
<protein>
    <recommendedName>
        <fullName evidence="1">non-specific serine/threonine protein kinase</fullName>
        <ecNumber evidence="1">2.7.11.1</ecNumber>
    </recommendedName>
</protein>
<dbReference type="Proteomes" id="UP000242146">
    <property type="component" value="Unassembled WGS sequence"/>
</dbReference>
<reference evidence="8 9" key="1">
    <citation type="submission" date="2016-07" db="EMBL/GenBank/DDBJ databases">
        <title>Pervasive Adenine N6-methylation of Active Genes in Fungi.</title>
        <authorList>
            <consortium name="DOE Joint Genome Institute"/>
            <person name="Mondo S.J."/>
            <person name="Dannebaum R.O."/>
            <person name="Kuo R.C."/>
            <person name="Labutti K."/>
            <person name="Haridas S."/>
            <person name="Kuo A."/>
            <person name="Salamov A."/>
            <person name="Ahrendt S.R."/>
            <person name="Lipzen A."/>
            <person name="Sullivan W."/>
            <person name="Andreopoulos W.B."/>
            <person name="Clum A."/>
            <person name="Lindquist E."/>
            <person name="Daum C."/>
            <person name="Ramamoorthy G.K."/>
            <person name="Gryganskyi A."/>
            <person name="Culley D."/>
            <person name="Magnuson J.K."/>
            <person name="James T.Y."/>
            <person name="O'Malley M.A."/>
            <person name="Stajich J.E."/>
            <person name="Spatafora J.W."/>
            <person name="Visel A."/>
            <person name="Grigoriev I.V."/>
        </authorList>
    </citation>
    <scope>NUCLEOTIDE SEQUENCE [LARGE SCALE GENOMIC DNA]</scope>
    <source>
        <strain evidence="8 9">NRRL 3301</strain>
    </source>
</reference>
<evidence type="ECO:0000313" key="8">
    <source>
        <dbReference type="EMBL" id="ORX61539.1"/>
    </source>
</evidence>
<comment type="caution">
    <text evidence="8">The sequence shown here is derived from an EMBL/GenBank/DDBJ whole genome shotgun (WGS) entry which is preliminary data.</text>
</comment>
<evidence type="ECO:0000256" key="6">
    <source>
        <dbReference type="SAM" id="MobiDB-lite"/>
    </source>
</evidence>
<keyword evidence="9" id="KW-1185">Reference proteome</keyword>
<dbReference type="PROSITE" id="PS50011">
    <property type="entry name" value="PROTEIN_KINASE_DOM"/>
    <property type="match status" value="1"/>
</dbReference>
<evidence type="ECO:0000256" key="3">
    <source>
        <dbReference type="ARBA" id="ARBA00022840"/>
    </source>
</evidence>
<evidence type="ECO:0000256" key="5">
    <source>
        <dbReference type="RuleBase" id="RU000304"/>
    </source>
</evidence>